<accession>A0A7X3HAM4</accession>
<keyword evidence="3" id="KW-1003">Cell membrane</keyword>
<evidence type="ECO:0000256" key="1">
    <source>
        <dbReference type="ARBA" id="ARBA00004533"/>
    </source>
</evidence>
<dbReference type="AlphaFoldDB" id="A0A7X3HAM4"/>
<evidence type="ECO:0000259" key="11">
    <source>
        <dbReference type="Pfam" id="PF11356"/>
    </source>
</evidence>
<evidence type="ECO:0000256" key="6">
    <source>
        <dbReference type="ARBA" id="ARBA00022927"/>
    </source>
</evidence>
<evidence type="ECO:0000256" key="4">
    <source>
        <dbReference type="ARBA" id="ARBA00022519"/>
    </source>
</evidence>
<name>A0A7X3HAM4_9GAMM</name>
<feature type="transmembrane region" description="Helical" evidence="10">
    <location>
        <begin position="37"/>
        <end position="55"/>
    </location>
</feature>
<evidence type="ECO:0000256" key="2">
    <source>
        <dbReference type="ARBA" id="ARBA00022448"/>
    </source>
</evidence>
<keyword evidence="7 10" id="KW-1133">Transmembrane helix</keyword>
<proteinExistence type="predicted"/>
<keyword evidence="8 10" id="KW-0472">Membrane</keyword>
<feature type="compositionally biased region" description="Pro residues" evidence="9">
    <location>
        <begin position="225"/>
        <end position="236"/>
    </location>
</feature>
<dbReference type="EMBL" id="WTFN01000060">
    <property type="protein sequence ID" value="MWK58457.1"/>
    <property type="molecule type" value="Genomic_DNA"/>
</dbReference>
<dbReference type="Pfam" id="PF11356">
    <property type="entry name" value="T2SSC"/>
    <property type="match status" value="1"/>
</dbReference>
<sequence length="236" mass="25539">MINALFPRRTPTITTDSPRGDPLLPVPGARYRLQEKAPVVVGVALVAAMSLSLAWQTADWIRLLRAPAPTSSDSPQAAAVPPSLDRLERLFGPARIQQEGPPPATNLRLVLLGSFINADPARSSAIIRADDNKPRRILAGESISDGVRLHAVYRDRVEIERGGRLETLTFPHTRPSATVSPVMDAAPADGAIEALEGLQDENAAELRERMEALRKQMEESGGLPPDSPPEQPMESE</sequence>
<organism evidence="12 13">
    <name type="scientific">Metapseudomonas otitidis</name>
    <dbReference type="NCBI Taxonomy" id="319939"/>
    <lineage>
        <taxon>Bacteria</taxon>
        <taxon>Pseudomonadati</taxon>
        <taxon>Pseudomonadota</taxon>
        <taxon>Gammaproteobacteria</taxon>
        <taxon>Pseudomonadales</taxon>
        <taxon>Pseudomonadaceae</taxon>
        <taxon>Metapseudomonas</taxon>
    </lineage>
</organism>
<dbReference type="GO" id="GO:0015031">
    <property type="term" value="P:protein transport"/>
    <property type="evidence" value="ECO:0007669"/>
    <property type="project" value="UniProtKB-KW"/>
</dbReference>
<keyword evidence="2" id="KW-0813">Transport</keyword>
<dbReference type="Gene3D" id="2.30.30.830">
    <property type="match status" value="1"/>
</dbReference>
<evidence type="ECO:0000313" key="13">
    <source>
        <dbReference type="Proteomes" id="UP000461288"/>
    </source>
</evidence>
<evidence type="ECO:0000256" key="3">
    <source>
        <dbReference type="ARBA" id="ARBA00022475"/>
    </source>
</evidence>
<gene>
    <name evidence="12" type="ORF">GO594_20955</name>
</gene>
<feature type="region of interest" description="Disordered" evidence="9">
    <location>
        <begin position="212"/>
        <end position="236"/>
    </location>
</feature>
<keyword evidence="5 10" id="KW-0812">Transmembrane</keyword>
<dbReference type="GO" id="GO:0005886">
    <property type="term" value="C:plasma membrane"/>
    <property type="evidence" value="ECO:0007669"/>
    <property type="project" value="UniProtKB-SubCell"/>
</dbReference>
<evidence type="ECO:0000256" key="5">
    <source>
        <dbReference type="ARBA" id="ARBA00022692"/>
    </source>
</evidence>
<protein>
    <recommendedName>
        <fullName evidence="11">Type II secretion system protein GspC N-terminal domain-containing protein</fullName>
    </recommendedName>
</protein>
<keyword evidence="6" id="KW-0653">Protein transport</keyword>
<evidence type="ECO:0000256" key="7">
    <source>
        <dbReference type="ARBA" id="ARBA00022989"/>
    </source>
</evidence>
<feature type="domain" description="Type II secretion system protein GspC N-terminal" evidence="11">
    <location>
        <begin position="51"/>
        <end position="170"/>
    </location>
</feature>
<keyword evidence="4" id="KW-0997">Cell inner membrane</keyword>
<evidence type="ECO:0000313" key="12">
    <source>
        <dbReference type="EMBL" id="MWK58457.1"/>
    </source>
</evidence>
<reference evidence="12 13" key="1">
    <citation type="submission" date="2019-12" db="EMBL/GenBank/DDBJ databases">
        <title>Draft genome sequence of Pseudomonas otitidis recovered from a chicken carcass.</title>
        <authorList>
            <person name="Vieira T.R."/>
            <person name="Oliviera E.F.C."/>
            <person name="Silva N.M.V."/>
            <person name="Sambrano G.E."/>
            <person name="Cibulski S.P."/>
            <person name="Cardoso M.R.I."/>
        </authorList>
    </citation>
    <scope>NUCLEOTIDE SEQUENCE [LARGE SCALE GENOMIC DNA]</scope>
    <source>
        <strain evidence="12 13">25_K</strain>
    </source>
</reference>
<comment type="subcellular location">
    <subcellularLocation>
        <location evidence="1">Cell inner membrane</location>
    </subcellularLocation>
</comment>
<evidence type="ECO:0000256" key="8">
    <source>
        <dbReference type="ARBA" id="ARBA00023136"/>
    </source>
</evidence>
<comment type="caution">
    <text evidence="12">The sequence shown here is derived from an EMBL/GenBank/DDBJ whole genome shotgun (WGS) entry which is preliminary data.</text>
</comment>
<dbReference type="Proteomes" id="UP000461288">
    <property type="component" value="Unassembled WGS sequence"/>
</dbReference>
<feature type="region of interest" description="Disordered" evidence="9">
    <location>
        <begin position="1"/>
        <end position="21"/>
    </location>
</feature>
<evidence type="ECO:0000256" key="10">
    <source>
        <dbReference type="SAM" id="Phobius"/>
    </source>
</evidence>
<evidence type="ECO:0000256" key="9">
    <source>
        <dbReference type="SAM" id="MobiDB-lite"/>
    </source>
</evidence>
<dbReference type="InterPro" id="IPR024961">
    <property type="entry name" value="T2SS_GspC_N"/>
</dbReference>